<dbReference type="EMBL" id="AFIG01000001">
    <property type="protein sequence ID" value="EGL55299.1"/>
    <property type="molecule type" value="Genomic_DNA"/>
</dbReference>
<dbReference type="STRING" id="1026882.MAMP_02293"/>
<evidence type="ECO:0000313" key="2">
    <source>
        <dbReference type="Proteomes" id="UP000003544"/>
    </source>
</evidence>
<dbReference type="eggNOG" id="COG1479">
    <property type="taxonomic scope" value="Bacteria"/>
</dbReference>
<dbReference type="Proteomes" id="UP000003544">
    <property type="component" value="Unassembled WGS sequence"/>
</dbReference>
<dbReference type="AlphaFoldDB" id="F5SXR9"/>
<organism evidence="1 2">
    <name type="scientific">Methylophaga aminisulfidivorans MP</name>
    <dbReference type="NCBI Taxonomy" id="1026882"/>
    <lineage>
        <taxon>Bacteria</taxon>
        <taxon>Pseudomonadati</taxon>
        <taxon>Pseudomonadota</taxon>
        <taxon>Gammaproteobacteria</taxon>
        <taxon>Thiotrichales</taxon>
        <taxon>Piscirickettsiaceae</taxon>
        <taxon>Methylophaga</taxon>
    </lineage>
</organism>
<keyword evidence="2" id="KW-1185">Reference proteome</keyword>
<evidence type="ECO:0008006" key="3">
    <source>
        <dbReference type="Google" id="ProtNLM"/>
    </source>
</evidence>
<name>F5SXR9_9GAMM</name>
<evidence type="ECO:0000313" key="1">
    <source>
        <dbReference type="EMBL" id="EGL55299.1"/>
    </source>
</evidence>
<accession>F5SXR9</accession>
<reference evidence="1 2" key="1">
    <citation type="journal article" date="2011" name="J. Bacteriol.">
        <title>Draft genome sequence of Methylophaga aminisulfidivorans MP T.</title>
        <authorList>
            <person name="Han G.H."/>
            <person name="Kim W."/>
            <person name="Chun J."/>
            <person name="Kim S.W."/>
        </authorList>
    </citation>
    <scope>NUCLEOTIDE SEQUENCE [LARGE SCALE GENOMIC DNA]</scope>
    <source>
        <strain evidence="2">MP(T)</strain>
    </source>
</reference>
<protein>
    <recommendedName>
        <fullName evidence="3">DUF262 domain-containing protein</fullName>
    </recommendedName>
</protein>
<sequence length="82" mass="9491">MGKNHYIGVLTLEDVPESVIESWAEDHWIIKNKNFAPFYVVDGQQRLTTTIIFIQAITEVIGKDKKAICNLRLDHEIFYKIA</sequence>
<gene>
    <name evidence="1" type="ORF">MAMP_02293</name>
</gene>
<proteinExistence type="predicted"/>
<comment type="caution">
    <text evidence="1">The sequence shown here is derived from an EMBL/GenBank/DDBJ whole genome shotgun (WGS) entry which is preliminary data.</text>
</comment>